<evidence type="ECO:0000313" key="2">
    <source>
        <dbReference type="EMBL" id="SFM23716.1"/>
    </source>
</evidence>
<proteinExistence type="predicted"/>
<feature type="domain" description="DUF6894" evidence="1">
    <location>
        <begin position="4"/>
        <end position="71"/>
    </location>
</feature>
<organism evidence="2 3">
    <name type="scientific">Methylobacterium pseudosasicola</name>
    <dbReference type="NCBI Taxonomy" id="582667"/>
    <lineage>
        <taxon>Bacteria</taxon>
        <taxon>Pseudomonadati</taxon>
        <taxon>Pseudomonadota</taxon>
        <taxon>Alphaproteobacteria</taxon>
        <taxon>Hyphomicrobiales</taxon>
        <taxon>Methylobacteriaceae</taxon>
        <taxon>Methylobacterium</taxon>
    </lineage>
</organism>
<keyword evidence="3" id="KW-1185">Reference proteome</keyword>
<reference evidence="3" key="1">
    <citation type="submission" date="2016-10" db="EMBL/GenBank/DDBJ databases">
        <authorList>
            <person name="Varghese N."/>
            <person name="Submissions S."/>
        </authorList>
    </citation>
    <scope>NUCLEOTIDE SEQUENCE [LARGE SCALE GENOMIC DNA]</scope>
    <source>
        <strain evidence="3">BL36</strain>
    </source>
</reference>
<name>A0A1I4P7Z3_9HYPH</name>
<protein>
    <recommendedName>
        <fullName evidence="1">DUF6894 domain-containing protein</fullName>
    </recommendedName>
</protein>
<accession>A0A1I4P7Z3</accession>
<dbReference type="EMBL" id="FOTK01000023">
    <property type="protein sequence ID" value="SFM23716.1"/>
    <property type="molecule type" value="Genomic_DNA"/>
</dbReference>
<evidence type="ECO:0000313" key="3">
    <source>
        <dbReference type="Proteomes" id="UP000199048"/>
    </source>
</evidence>
<dbReference type="AlphaFoldDB" id="A0A1I4P7Z3"/>
<evidence type="ECO:0000259" key="1">
    <source>
        <dbReference type="Pfam" id="PF21834"/>
    </source>
</evidence>
<dbReference type="Pfam" id="PF21834">
    <property type="entry name" value="DUF6894"/>
    <property type="match status" value="1"/>
</dbReference>
<dbReference type="RefSeq" id="WP_092043664.1">
    <property type="nucleotide sequence ID" value="NZ_FOTK01000023.1"/>
</dbReference>
<dbReference type="InterPro" id="IPR054189">
    <property type="entry name" value="DUF6894"/>
</dbReference>
<gene>
    <name evidence="2" type="ORF">SAMN05192568_102392</name>
</gene>
<sequence length="73" mass="7908">MPERFYFDVENDRERIRDAVGVEAESLEEALAEARSVIDEMAGSVGTGETGASWTLVVRDAAGSVVGRLPIRP</sequence>
<dbReference type="Proteomes" id="UP000199048">
    <property type="component" value="Unassembled WGS sequence"/>
</dbReference>